<dbReference type="InterPro" id="IPR029485">
    <property type="entry name" value="CAT_C"/>
</dbReference>
<dbReference type="GeneID" id="100377073"/>
<keyword evidence="9" id="KW-1185">Reference proteome</keyword>
<dbReference type="RefSeq" id="XP_006814966.1">
    <property type="nucleotide sequence ID" value="XM_006814903.1"/>
</dbReference>
<feature type="transmembrane region" description="Helical" evidence="7">
    <location>
        <begin position="469"/>
        <end position="490"/>
    </location>
</feature>
<evidence type="ECO:0000313" key="10">
    <source>
        <dbReference type="RefSeq" id="XP_006814966.1"/>
    </source>
</evidence>
<feature type="transmembrane region" description="Helical" evidence="7">
    <location>
        <begin position="386"/>
        <end position="405"/>
    </location>
</feature>
<evidence type="ECO:0000256" key="3">
    <source>
        <dbReference type="ARBA" id="ARBA00022692"/>
    </source>
</evidence>
<keyword evidence="2" id="KW-0813">Transport</keyword>
<evidence type="ECO:0000313" key="9">
    <source>
        <dbReference type="Proteomes" id="UP000694865"/>
    </source>
</evidence>
<name>A0ABM0M4M5_SACKO</name>
<keyword evidence="3 7" id="KW-0812">Transmembrane</keyword>
<dbReference type="Pfam" id="PF13520">
    <property type="entry name" value="AA_permease_2"/>
    <property type="match status" value="1"/>
</dbReference>
<feature type="transmembrane region" description="Helical" evidence="7">
    <location>
        <begin position="191"/>
        <end position="210"/>
    </location>
</feature>
<feature type="transmembrane region" description="Helical" evidence="7">
    <location>
        <begin position="263"/>
        <end position="289"/>
    </location>
</feature>
<dbReference type="Pfam" id="PF13906">
    <property type="entry name" value="AA_permease_C"/>
    <property type="match status" value="1"/>
</dbReference>
<feature type="domain" description="Cationic amino acid transporter C-terminal" evidence="8">
    <location>
        <begin position="530"/>
        <end position="580"/>
    </location>
</feature>
<feature type="transmembrane region" description="Helical" evidence="7">
    <location>
        <begin position="359"/>
        <end position="380"/>
    </location>
</feature>
<evidence type="ECO:0000256" key="5">
    <source>
        <dbReference type="ARBA" id="ARBA00023136"/>
    </source>
</evidence>
<keyword evidence="5 7" id="KW-0472">Membrane</keyword>
<gene>
    <name evidence="10" type="primary">LOC100377073</name>
</gene>
<sequence>MAGCSDLPDKLLRRKTVDANLMGTRLKRCLSTLDLTLLGIGGMIGAGVYVLTGTVAKNIAGPAVVVSFLIAGAASFLAALNFAELGTKVPKAGSAYIYTYVTLGEFIAFMIGWNMTLDYLAGGAAIARAWSGYFDQLIGFRIRNFTIEYIAVKTLEFPLAEFPDLFALLLIILITVCVSLGAAVSSKFNSLFASLNLCVLLFVICVGLYFADISNWKDYGGFAPGGFSGIFRGAAVCFFAYVGFDVIASSAEEIENPGLSIPVATVVSLVVTLVANVGMSVTLTLMIPYTAIEPEAAFPDAFFQNGLPWAQYIVGVGALFGMTTTLLGTMFTLPRILFAMASDGLLFDVFAKIHPNTKVPVVGTIVSGALAGFLAVLFSLEALVEFLSIGTLTSYTMVAINLLILRYRPRSETQENQINCDEGSDESDENVPLCAKEEQLHKSSDIGSLKTHFRFLHFLTKFKPGSVPAFNIVIMTLFMFALAAVITYGAGSLKSVEAWAIICTVVLGLVVLLSFSGICIHNHDNDIPTFKVPMVPYLPVLSIFINVYLTVQLSYVTWTRFGVWIALGMIVYFSYSIRHSKEAHKYEEDDSIKPIMQNQNGSDDGILKSETDSFLDKDEGD</sequence>
<accession>A0ABM0M4M5</accession>
<organism evidence="9 10">
    <name type="scientific">Saccoglossus kowalevskii</name>
    <name type="common">Acorn worm</name>
    <dbReference type="NCBI Taxonomy" id="10224"/>
    <lineage>
        <taxon>Eukaryota</taxon>
        <taxon>Metazoa</taxon>
        <taxon>Hemichordata</taxon>
        <taxon>Enteropneusta</taxon>
        <taxon>Harrimaniidae</taxon>
        <taxon>Saccoglossus</taxon>
    </lineage>
</organism>
<dbReference type="Gene3D" id="1.20.1740.10">
    <property type="entry name" value="Amino acid/polyamine transporter I"/>
    <property type="match status" value="2"/>
</dbReference>
<keyword evidence="4 7" id="KW-1133">Transmembrane helix</keyword>
<dbReference type="Proteomes" id="UP000694865">
    <property type="component" value="Unplaced"/>
</dbReference>
<feature type="transmembrane region" description="Helical" evidence="7">
    <location>
        <begin position="32"/>
        <end position="51"/>
    </location>
</feature>
<evidence type="ECO:0000256" key="4">
    <source>
        <dbReference type="ARBA" id="ARBA00022989"/>
    </source>
</evidence>
<feature type="transmembrane region" description="Helical" evidence="7">
    <location>
        <begin position="555"/>
        <end position="575"/>
    </location>
</feature>
<reference evidence="10" key="1">
    <citation type="submission" date="2025-08" db="UniProtKB">
        <authorList>
            <consortium name="RefSeq"/>
        </authorList>
    </citation>
    <scope>IDENTIFICATION</scope>
    <source>
        <tissue evidence="10">Testes</tissue>
    </source>
</reference>
<comment type="subcellular location">
    <subcellularLocation>
        <location evidence="1">Membrane</location>
        <topology evidence="1">Multi-pass membrane protein</topology>
    </subcellularLocation>
</comment>
<feature type="compositionally biased region" description="Basic and acidic residues" evidence="6">
    <location>
        <begin position="605"/>
        <end position="621"/>
    </location>
</feature>
<dbReference type="PANTHER" id="PTHR43243">
    <property type="entry name" value="INNER MEMBRANE TRANSPORTER YGJI-RELATED"/>
    <property type="match status" value="1"/>
</dbReference>
<dbReference type="PANTHER" id="PTHR43243:SF4">
    <property type="entry name" value="CATIONIC AMINO ACID TRANSPORTER 4"/>
    <property type="match status" value="1"/>
</dbReference>
<feature type="transmembrane region" description="Helical" evidence="7">
    <location>
        <begin position="165"/>
        <end position="184"/>
    </location>
</feature>
<evidence type="ECO:0000256" key="6">
    <source>
        <dbReference type="SAM" id="MobiDB-lite"/>
    </source>
</evidence>
<evidence type="ECO:0000259" key="8">
    <source>
        <dbReference type="Pfam" id="PF13906"/>
    </source>
</evidence>
<feature type="transmembrane region" description="Helical" evidence="7">
    <location>
        <begin position="63"/>
        <end position="83"/>
    </location>
</feature>
<feature type="transmembrane region" description="Helical" evidence="7">
    <location>
        <begin position="496"/>
        <end position="520"/>
    </location>
</feature>
<proteinExistence type="predicted"/>
<evidence type="ECO:0000256" key="1">
    <source>
        <dbReference type="ARBA" id="ARBA00004141"/>
    </source>
</evidence>
<feature type="transmembrane region" description="Helical" evidence="7">
    <location>
        <begin position="95"/>
        <end position="113"/>
    </location>
</feature>
<protein>
    <submittedName>
        <fullName evidence="10">Cationic amino acid transporter 4-like</fullName>
    </submittedName>
</protein>
<feature type="transmembrane region" description="Helical" evidence="7">
    <location>
        <begin position="230"/>
        <end position="251"/>
    </location>
</feature>
<dbReference type="PIRSF" id="PIRSF006060">
    <property type="entry name" value="AA_transporter"/>
    <property type="match status" value="1"/>
</dbReference>
<evidence type="ECO:0000256" key="2">
    <source>
        <dbReference type="ARBA" id="ARBA00022448"/>
    </source>
</evidence>
<feature type="region of interest" description="Disordered" evidence="6">
    <location>
        <begin position="587"/>
        <end position="621"/>
    </location>
</feature>
<dbReference type="InterPro" id="IPR002293">
    <property type="entry name" value="AA/rel_permease1"/>
</dbReference>
<evidence type="ECO:0000256" key="7">
    <source>
        <dbReference type="SAM" id="Phobius"/>
    </source>
</evidence>
<feature type="transmembrane region" description="Helical" evidence="7">
    <location>
        <begin position="532"/>
        <end position="549"/>
    </location>
</feature>
<feature type="transmembrane region" description="Helical" evidence="7">
    <location>
        <begin position="309"/>
        <end position="338"/>
    </location>
</feature>